<sequence>MRFLFVSLNCLRNCVKILPCTVLASYAKYYGIYDHNHAATSTKEINFDHTFAYRDAMITGHEIADQATSHD</sequence>
<keyword evidence="2" id="KW-1185">Reference proteome</keyword>
<evidence type="ECO:0000313" key="1">
    <source>
        <dbReference type="EMBL" id="KAJ1362114.1"/>
    </source>
</evidence>
<dbReference type="Proteomes" id="UP001196413">
    <property type="component" value="Unassembled WGS sequence"/>
</dbReference>
<protein>
    <submittedName>
        <fullName evidence="1">Uncharacterized protein</fullName>
    </submittedName>
</protein>
<comment type="caution">
    <text evidence="1">The sequence shown here is derived from an EMBL/GenBank/DDBJ whole genome shotgun (WGS) entry which is preliminary data.</text>
</comment>
<gene>
    <name evidence="1" type="ORF">KIN20_021539</name>
</gene>
<dbReference type="EMBL" id="JAHQIW010004374">
    <property type="protein sequence ID" value="KAJ1362114.1"/>
    <property type="molecule type" value="Genomic_DNA"/>
</dbReference>
<dbReference type="AlphaFoldDB" id="A0AAD5NAY6"/>
<organism evidence="1 2">
    <name type="scientific">Parelaphostrongylus tenuis</name>
    <name type="common">Meningeal worm</name>
    <dbReference type="NCBI Taxonomy" id="148309"/>
    <lineage>
        <taxon>Eukaryota</taxon>
        <taxon>Metazoa</taxon>
        <taxon>Ecdysozoa</taxon>
        <taxon>Nematoda</taxon>
        <taxon>Chromadorea</taxon>
        <taxon>Rhabditida</taxon>
        <taxon>Rhabditina</taxon>
        <taxon>Rhabditomorpha</taxon>
        <taxon>Strongyloidea</taxon>
        <taxon>Metastrongylidae</taxon>
        <taxon>Parelaphostrongylus</taxon>
    </lineage>
</organism>
<name>A0AAD5NAY6_PARTN</name>
<reference evidence="1" key="1">
    <citation type="submission" date="2021-06" db="EMBL/GenBank/DDBJ databases">
        <title>Parelaphostrongylus tenuis whole genome reference sequence.</title>
        <authorList>
            <person name="Garwood T.J."/>
            <person name="Larsen P.A."/>
            <person name="Fountain-Jones N.M."/>
            <person name="Garbe J.R."/>
            <person name="Macchietto M.G."/>
            <person name="Kania S.A."/>
            <person name="Gerhold R.W."/>
            <person name="Richards J.E."/>
            <person name="Wolf T.M."/>
        </authorList>
    </citation>
    <scope>NUCLEOTIDE SEQUENCE</scope>
    <source>
        <strain evidence="1">MNPRO001-30</strain>
        <tissue evidence="1">Meninges</tissue>
    </source>
</reference>
<accession>A0AAD5NAY6</accession>
<proteinExistence type="predicted"/>
<evidence type="ECO:0000313" key="2">
    <source>
        <dbReference type="Proteomes" id="UP001196413"/>
    </source>
</evidence>